<feature type="chain" id="PRO_5029624176" evidence="1">
    <location>
        <begin position="21"/>
        <end position="169"/>
    </location>
</feature>
<keyword evidence="3" id="KW-1185">Reference proteome</keyword>
<sequence>MKKFMLCTALLLCWVGIASAEKFDCVNLPFGKDLSEFNQENHFIKYKEKDGIAYYNYVGPCFLEQQTKLNVAIAYGFIDNKLYARFITIPNNDDAHADKDLIAKNISKKLGVDPKVYEDGDWYVMSWNLPEKQQKYKLKFNMKTKMSKSVYYYPLLRPNESDDKVDSDQ</sequence>
<evidence type="ECO:0000313" key="3">
    <source>
        <dbReference type="Proteomes" id="UP000469724"/>
    </source>
</evidence>
<dbReference type="Proteomes" id="UP000469724">
    <property type="component" value="Unassembled WGS sequence"/>
</dbReference>
<comment type="caution">
    <text evidence="2">The sequence shown here is derived from an EMBL/GenBank/DDBJ whole genome shotgun (WGS) entry which is preliminary data.</text>
</comment>
<gene>
    <name evidence="2" type="ORF">G3N56_01715</name>
</gene>
<dbReference type="AlphaFoldDB" id="A0A7K3NGY3"/>
<feature type="signal peptide" evidence="1">
    <location>
        <begin position="1"/>
        <end position="20"/>
    </location>
</feature>
<name>A0A7K3NGY3_9BACT</name>
<dbReference type="RefSeq" id="WP_163300518.1">
    <property type="nucleotide sequence ID" value="NZ_JAAGRQ010000005.1"/>
</dbReference>
<protein>
    <submittedName>
        <fullName evidence="2">Uncharacterized protein</fullName>
    </submittedName>
</protein>
<accession>A0A7K3NGY3</accession>
<evidence type="ECO:0000313" key="2">
    <source>
        <dbReference type="EMBL" id="NDY55461.1"/>
    </source>
</evidence>
<evidence type="ECO:0000256" key="1">
    <source>
        <dbReference type="SAM" id="SignalP"/>
    </source>
</evidence>
<organism evidence="2 3">
    <name type="scientific">Desulfolutivibrio sulfodismutans</name>
    <dbReference type="NCBI Taxonomy" id="63561"/>
    <lineage>
        <taxon>Bacteria</taxon>
        <taxon>Pseudomonadati</taxon>
        <taxon>Thermodesulfobacteriota</taxon>
        <taxon>Desulfovibrionia</taxon>
        <taxon>Desulfovibrionales</taxon>
        <taxon>Desulfovibrionaceae</taxon>
        <taxon>Desulfolutivibrio</taxon>
    </lineage>
</organism>
<reference evidence="2 3" key="1">
    <citation type="submission" date="2020-02" db="EMBL/GenBank/DDBJ databases">
        <title>Comparative genomics of sulfur disproportionating microorganisms.</title>
        <authorList>
            <person name="Ward L.M."/>
            <person name="Bertran E."/>
            <person name="Johnston D.T."/>
        </authorList>
    </citation>
    <scope>NUCLEOTIDE SEQUENCE [LARGE SCALE GENOMIC DNA]</scope>
    <source>
        <strain evidence="2 3">DSM 3696</strain>
    </source>
</reference>
<keyword evidence="1" id="KW-0732">Signal</keyword>
<proteinExistence type="predicted"/>
<dbReference type="EMBL" id="JAAGRQ010000005">
    <property type="protein sequence ID" value="NDY55461.1"/>
    <property type="molecule type" value="Genomic_DNA"/>
</dbReference>